<comment type="similarity">
    <text evidence="2">Belongs to the zinc-containing alcohol dehydrogenase family.</text>
</comment>
<dbReference type="InParanoid" id="A0A061DGT0"/>
<accession>A0A061DGT0</accession>
<organism evidence="7 8">
    <name type="scientific">Theobroma cacao</name>
    <name type="common">Cacao</name>
    <name type="synonym">Cocoa</name>
    <dbReference type="NCBI Taxonomy" id="3641"/>
    <lineage>
        <taxon>Eukaryota</taxon>
        <taxon>Viridiplantae</taxon>
        <taxon>Streptophyta</taxon>
        <taxon>Embryophyta</taxon>
        <taxon>Tracheophyta</taxon>
        <taxon>Spermatophyta</taxon>
        <taxon>Magnoliopsida</taxon>
        <taxon>eudicotyledons</taxon>
        <taxon>Gunneridae</taxon>
        <taxon>Pentapetalae</taxon>
        <taxon>rosids</taxon>
        <taxon>malvids</taxon>
        <taxon>Malvales</taxon>
        <taxon>Malvaceae</taxon>
        <taxon>Byttnerioideae</taxon>
        <taxon>Theobroma</taxon>
    </lineage>
</organism>
<dbReference type="Gramene" id="EOX91555">
    <property type="protein sequence ID" value="EOX91555"/>
    <property type="gene ID" value="TCM_000699"/>
</dbReference>
<dbReference type="GO" id="GO:0045551">
    <property type="term" value="F:cinnamyl-alcohol dehydrogenase activity"/>
    <property type="evidence" value="ECO:0000318"/>
    <property type="project" value="GO_Central"/>
</dbReference>
<evidence type="ECO:0000256" key="2">
    <source>
        <dbReference type="ARBA" id="ARBA00008072"/>
    </source>
</evidence>
<evidence type="ECO:0000313" key="8">
    <source>
        <dbReference type="Proteomes" id="UP000026915"/>
    </source>
</evidence>
<dbReference type="HOGENOM" id="CLU_026673_20_2_1"/>
<name>A0A061DGT0_THECC</name>
<dbReference type="Pfam" id="PF08240">
    <property type="entry name" value="ADH_N"/>
    <property type="match status" value="1"/>
</dbReference>
<dbReference type="GO" id="GO:0008270">
    <property type="term" value="F:zinc ion binding"/>
    <property type="evidence" value="ECO:0007669"/>
    <property type="project" value="InterPro"/>
</dbReference>
<dbReference type="EMBL" id="CM001879">
    <property type="protein sequence ID" value="EOX91555.1"/>
    <property type="molecule type" value="Genomic_DNA"/>
</dbReference>
<dbReference type="eggNOG" id="KOG0023">
    <property type="taxonomic scope" value="Eukaryota"/>
</dbReference>
<dbReference type="SUPFAM" id="SSF51735">
    <property type="entry name" value="NAD(P)-binding Rossmann-fold domains"/>
    <property type="match status" value="1"/>
</dbReference>
<gene>
    <name evidence="7" type="ORF">TCM_000699</name>
</gene>
<reference evidence="7 8" key="1">
    <citation type="journal article" date="2013" name="Genome Biol.">
        <title>The genome sequence of the most widely cultivated cacao type and its use to identify candidate genes regulating pod color.</title>
        <authorList>
            <person name="Motamayor J.C."/>
            <person name="Mockaitis K."/>
            <person name="Schmutz J."/>
            <person name="Haiminen N."/>
            <person name="Iii D.L."/>
            <person name="Cornejo O."/>
            <person name="Findley S.D."/>
            <person name="Zheng P."/>
            <person name="Utro F."/>
            <person name="Royaert S."/>
            <person name="Saski C."/>
            <person name="Jenkins J."/>
            <person name="Podicheti R."/>
            <person name="Zhao M."/>
            <person name="Scheffler B.E."/>
            <person name="Stack J.C."/>
            <person name="Feltus F.A."/>
            <person name="Mustiga G.M."/>
            <person name="Amores F."/>
            <person name="Phillips W."/>
            <person name="Marelli J.P."/>
            <person name="May G.D."/>
            <person name="Shapiro H."/>
            <person name="Ma J."/>
            <person name="Bustamante C.D."/>
            <person name="Schnell R.J."/>
            <person name="Main D."/>
            <person name="Gilbert D."/>
            <person name="Parida L."/>
            <person name="Kuhn D.N."/>
        </authorList>
    </citation>
    <scope>NUCLEOTIDE SEQUENCE [LARGE SCALE GENOMIC DNA]</scope>
    <source>
        <strain evidence="8">cv. Matina 1-6</strain>
    </source>
</reference>
<dbReference type="STRING" id="3641.A0A061DGT0"/>
<evidence type="ECO:0000256" key="3">
    <source>
        <dbReference type="ARBA" id="ARBA00022723"/>
    </source>
</evidence>
<dbReference type="InterPro" id="IPR011032">
    <property type="entry name" value="GroES-like_sf"/>
</dbReference>
<dbReference type="AlphaFoldDB" id="A0A061DGT0"/>
<keyword evidence="3" id="KW-0479">Metal-binding</keyword>
<dbReference type="InterPro" id="IPR036291">
    <property type="entry name" value="NAD(P)-bd_dom_sf"/>
</dbReference>
<dbReference type="PANTHER" id="PTHR42683">
    <property type="entry name" value="ALDEHYDE REDUCTASE"/>
    <property type="match status" value="1"/>
</dbReference>
<dbReference type="OMA" id="NGRIFTH"/>
<dbReference type="Gene3D" id="3.90.180.10">
    <property type="entry name" value="Medium-chain alcohol dehydrogenases, catalytic domain"/>
    <property type="match status" value="3"/>
</dbReference>
<dbReference type="InterPro" id="IPR047109">
    <property type="entry name" value="CAD-like"/>
</dbReference>
<dbReference type="InterPro" id="IPR002328">
    <property type="entry name" value="ADH_Zn_CS"/>
</dbReference>
<evidence type="ECO:0000256" key="5">
    <source>
        <dbReference type="ARBA" id="ARBA00023002"/>
    </source>
</evidence>
<dbReference type="Gene3D" id="3.40.50.720">
    <property type="entry name" value="NAD(P)-binding Rossmann-like Domain"/>
    <property type="match status" value="2"/>
</dbReference>
<sequence length="290" mass="31946">MEGRKVMGWAARIHQLIFHHILSLSGVEDVMLKVLYCVVDHTDPHQMRSEIQSSNYPLVPGHEVVGEVVELGTEVNGRIFTHGGIDKDGTPTQGGFSSAMVVHRKFVGKIPEKLEPKQAAPLLCAGVTAYSALKQFKNPDKVIKAGILGLGGVGPLGVLIAKTMGHHVTVISSSEKKRMEALEHLPMHPLQPVISLLKFGGQLILVGVVTKPLAFDSEDLLLDRRKKTVTGSFLGSMEETQEVLDFWAEKKLNSMIEVVKMDYVNKAFERMVRNDVRYSFVLDIAGSNLE</sequence>
<dbReference type="InterPro" id="IPR013154">
    <property type="entry name" value="ADH-like_N"/>
</dbReference>
<evidence type="ECO:0000259" key="6">
    <source>
        <dbReference type="Pfam" id="PF08240"/>
    </source>
</evidence>
<protein>
    <submittedName>
        <fullName evidence="7">GroES-like zinc-binding alcohol dehydrogenase family protein, putative</fullName>
    </submittedName>
</protein>
<dbReference type="GO" id="GO:0009809">
    <property type="term" value="P:lignin biosynthetic process"/>
    <property type="evidence" value="ECO:0000318"/>
    <property type="project" value="GO_Central"/>
</dbReference>
<evidence type="ECO:0000256" key="1">
    <source>
        <dbReference type="ARBA" id="ARBA00001947"/>
    </source>
</evidence>
<dbReference type="PROSITE" id="PS00059">
    <property type="entry name" value="ADH_ZINC"/>
    <property type="match status" value="1"/>
</dbReference>
<feature type="domain" description="Alcohol dehydrogenase-like N-terminal" evidence="6">
    <location>
        <begin position="28"/>
        <end position="111"/>
    </location>
</feature>
<keyword evidence="4" id="KW-0862">Zinc</keyword>
<keyword evidence="8" id="KW-1185">Reference proteome</keyword>
<keyword evidence="5" id="KW-0560">Oxidoreductase</keyword>
<evidence type="ECO:0000313" key="7">
    <source>
        <dbReference type="EMBL" id="EOX91555.1"/>
    </source>
</evidence>
<dbReference type="Proteomes" id="UP000026915">
    <property type="component" value="Chromosome 1"/>
</dbReference>
<comment type="cofactor">
    <cofactor evidence="1">
        <name>Zn(2+)</name>
        <dbReference type="ChEBI" id="CHEBI:29105"/>
    </cofactor>
</comment>
<evidence type="ECO:0000256" key="4">
    <source>
        <dbReference type="ARBA" id="ARBA00022833"/>
    </source>
</evidence>
<dbReference type="SUPFAM" id="SSF50129">
    <property type="entry name" value="GroES-like"/>
    <property type="match status" value="1"/>
</dbReference>
<proteinExistence type="inferred from homology"/>